<proteinExistence type="predicted"/>
<evidence type="ECO:0000313" key="2">
    <source>
        <dbReference type="Proteomes" id="UP000199706"/>
    </source>
</evidence>
<name>A0A1G7YGB6_9BURK</name>
<reference evidence="1 2" key="1">
    <citation type="submission" date="2016-10" db="EMBL/GenBank/DDBJ databases">
        <authorList>
            <person name="de Groot N.N."/>
        </authorList>
    </citation>
    <scope>NUCLEOTIDE SEQUENCE [LARGE SCALE GENOMIC DNA]</scope>
    <source>
        <strain evidence="1 2">LMG 2247</strain>
    </source>
</reference>
<dbReference type="EMBL" id="FNCJ01000006">
    <property type="protein sequence ID" value="SDG95551.1"/>
    <property type="molecule type" value="Genomic_DNA"/>
</dbReference>
<dbReference type="RefSeq" id="WP_090685458.1">
    <property type="nucleotide sequence ID" value="NZ_FNCJ01000006.1"/>
</dbReference>
<dbReference type="AlphaFoldDB" id="A0A1G7YGB6"/>
<accession>A0A1G7YGB6</accession>
<evidence type="ECO:0000313" key="1">
    <source>
        <dbReference type="EMBL" id="SDG95551.1"/>
    </source>
</evidence>
<gene>
    <name evidence="1" type="ORF">SAMN05216466_106176</name>
</gene>
<evidence type="ECO:0008006" key="3">
    <source>
        <dbReference type="Google" id="ProtNLM"/>
    </source>
</evidence>
<dbReference type="Proteomes" id="UP000199706">
    <property type="component" value="Unassembled WGS sequence"/>
</dbReference>
<organism evidence="1 2">
    <name type="scientific">Paraburkholderia phenazinium</name>
    <dbReference type="NCBI Taxonomy" id="60549"/>
    <lineage>
        <taxon>Bacteria</taxon>
        <taxon>Pseudomonadati</taxon>
        <taxon>Pseudomonadota</taxon>
        <taxon>Betaproteobacteria</taxon>
        <taxon>Burkholderiales</taxon>
        <taxon>Burkholderiaceae</taxon>
        <taxon>Paraburkholderia</taxon>
    </lineage>
</organism>
<protein>
    <recommendedName>
        <fullName evidence="3">Ankyrin repeat-containing protein</fullName>
    </recommendedName>
</protein>
<sequence>MLTLARPWLTARRPDPLAQLWHGLSDEQDLVLVRAAIAQGARPTRAMLHWVATQAIRGLTYDLTQALLQGGAKPDGEVLLAAIRRGRSVATLQLLLDAGVAVEEEHRQAAAGDPWVEELLHKYRGAVGRPSAMGS</sequence>